<dbReference type="GO" id="GO:0016757">
    <property type="term" value="F:glycosyltransferase activity"/>
    <property type="evidence" value="ECO:0007669"/>
    <property type="project" value="UniProtKB-KW"/>
</dbReference>
<dbReference type="Proteomes" id="UP000199060">
    <property type="component" value="Unassembled WGS sequence"/>
</dbReference>
<evidence type="ECO:0000256" key="2">
    <source>
        <dbReference type="ARBA" id="ARBA00022676"/>
    </source>
</evidence>
<reference evidence="7" key="1">
    <citation type="submission" date="2016-10" db="EMBL/GenBank/DDBJ databases">
        <authorList>
            <person name="Varghese N."/>
            <person name="Submissions S."/>
        </authorList>
    </citation>
    <scope>NUCLEOTIDE SEQUENCE [LARGE SCALE GENOMIC DNA]</scope>
    <source>
        <strain evidence="7">DSM 23095</strain>
    </source>
</reference>
<keyword evidence="4" id="KW-0812">Transmembrane</keyword>
<dbReference type="PANTHER" id="PTHR43630:SF1">
    <property type="entry name" value="POLY-BETA-1,6-N-ACETYL-D-GLUCOSAMINE SYNTHASE"/>
    <property type="match status" value="1"/>
</dbReference>
<dbReference type="STRING" id="686796.SAMN04488104_100999"/>
<sequence>MDLFLLWTLFSLGIIIQAVYLLVIFGRVAFFKIPSSSQKTNNEEPVTIVVAARNEFKNLKTLIPKLFEQDYPKYDVLIVNDRSTDRTKRLLEEMMAVYPRLRSVTIQYTPDHVTSKKYALTLGIKVAKNDVILLTDADCEPNSNQWIRKMTAPVRENGKQFSIGYSGYQQKPGFLNRWIQFETLMTALYYLSFGLWKTPFMAVGRNLCYRKQFFMEVKAFKGIWHLEGGDDDLFVNQYATGKNTAVVLDPEANTTSKPKENWKEYRIQKKRHLHIGKYYRSEDKRKIGFYALSHALFWTGGIALLIYFGLKQNWEHFLIVFGIILGRSILLASIFTASNKKINGIKVPANILINDFLYLGYFWILGSISHQSKDIQWK</sequence>
<dbReference type="InterPro" id="IPR029044">
    <property type="entry name" value="Nucleotide-diphossugar_trans"/>
</dbReference>
<evidence type="ECO:0000313" key="6">
    <source>
        <dbReference type="EMBL" id="SDC92428.1"/>
    </source>
</evidence>
<protein>
    <submittedName>
        <fullName evidence="6">Glycosyltransferase, catalytic subunit of cellulose synthase and poly-beta-1,6-N-acetylglucosamine synthase</fullName>
    </submittedName>
</protein>
<dbReference type="OrthoDB" id="9800276at2"/>
<feature type="domain" description="Glycosyltransferase 2-like" evidence="5">
    <location>
        <begin position="47"/>
        <end position="214"/>
    </location>
</feature>
<organism evidence="6 7">
    <name type="scientific">Algoriphagus faecimaris</name>
    <dbReference type="NCBI Taxonomy" id="686796"/>
    <lineage>
        <taxon>Bacteria</taxon>
        <taxon>Pseudomonadati</taxon>
        <taxon>Bacteroidota</taxon>
        <taxon>Cytophagia</taxon>
        <taxon>Cytophagales</taxon>
        <taxon>Cyclobacteriaceae</taxon>
        <taxon>Algoriphagus</taxon>
    </lineage>
</organism>
<dbReference type="Pfam" id="PF00535">
    <property type="entry name" value="Glycos_transf_2"/>
    <property type="match status" value="1"/>
</dbReference>
<dbReference type="PANTHER" id="PTHR43630">
    <property type="entry name" value="POLY-BETA-1,6-N-ACETYL-D-GLUCOSAMINE SYNTHASE"/>
    <property type="match status" value="1"/>
</dbReference>
<keyword evidence="7" id="KW-1185">Reference proteome</keyword>
<dbReference type="Gene3D" id="3.90.550.10">
    <property type="entry name" value="Spore Coat Polysaccharide Biosynthesis Protein SpsA, Chain A"/>
    <property type="match status" value="1"/>
</dbReference>
<dbReference type="SUPFAM" id="SSF53448">
    <property type="entry name" value="Nucleotide-diphospho-sugar transferases"/>
    <property type="match status" value="1"/>
</dbReference>
<gene>
    <name evidence="6" type="ORF">SAMN04488104_100999</name>
</gene>
<dbReference type="AlphaFoldDB" id="A0A1G6QJE3"/>
<evidence type="ECO:0000256" key="1">
    <source>
        <dbReference type="ARBA" id="ARBA00006739"/>
    </source>
</evidence>
<dbReference type="InterPro" id="IPR001173">
    <property type="entry name" value="Glyco_trans_2-like"/>
</dbReference>
<dbReference type="EMBL" id="FNAC01000009">
    <property type="protein sequence ID" value="SDC92428.1"/>
    <property type="molecule type" value="Genomic_DNA"/>
</dbReference>
<feature type="transmembrane region" description="Helical" evidence="4">
    <location>
        <begin position="349"/>
        <end position="368"/>
    </location>
</feature>
<dbReference type="RefSeq" id="WP_087938552.1">
    <property type="nucleotide sequence ID" value="NZ_FNAC01000009.1"/>
</dbReference>
<evidence type="ECO:0000256" key="4">
    <source>
        <dbReference type="SAM" id="Phobius"/>
    </source>
</evidence>
<evidence type="ECO:0000313" key="7">
    <source>
        <dbReference type="Proteomes" id="UP000199060"/>
    </source>
</evidence>
<feature type="transmembrane region" description="Helical" evidence="4">
    <location>
        <begin position="316"/>
        <end position="337"/>
    </location>
</feature>
<comment type="similarity">
    <text evidence="1">Belongs to the glycosyltransferase 2 family.</text>
</comment>
<keyword evidence="2" id="KW-0328">Glycosyltransferase</keyword>
<proteinExistence type="inferred from homology"/>
<name>A0A1G6QJE3_9BACT</name>
<keyword evidence="4" id="KW-0472">Membrane</keyword>
<accession>A0A1G6QJE3</accession>
<evidence type="ECO:0000259" key="5">
    <source>
        <dbReference type="Pfam" id="PF00535"/>
    </source>
</evidence>
<evidence type="ECO:0000256" key="3">
    <source>
        <dbReference type="ARBA" id="ARBA00022679"/>
    </source>
</evidence>
<feature type="transmembrane region" description="Helical" evidence="4">
    <location>
        <begin position="6"/>
        <end position="30"/>
    </location>
</feature>
<keyword evidence="3 6" id="KW-0808">Transferase</keyword>
<keyword evidence="4" id="KW-1133">Transmembrane helix</keyword>
<feature type="transmembrane region" description="Helical" evidence="4">
    <location>
        <begin position="287"/>
        <end position="310"/>
    </location>
</feature>